<dbReference type="Proteomes" id="UP000306584">
    <property type="component" value="Unassembled WGS sequence"/>
</dbReference>
<comment type="caution">
    <text evidence="2">The sequence shown here is derived from an EMBL/GenBank/DDBJ whole genome shotgun (WGS) entry which is preliminary data.</text>
</comment>
<feature type="compositionally biased region" description="Basic residues" evidence="1">
    <location>
        <begin position="494"/>
        <end position="505"/>
    </location>
</feature>
<feature type="compositionally biased region" description="Gly residues" evidence="1">
    <location>
        <begin position="467"/>
        <end position="479"/>
    </location>
</feature>
<organism evidence="2 3">
    <name type="scientific">Aureobasidium pullulans</name>
    <name type="common">Black yeast</name>
    <name type="synonym">Pullularia pullulans</name>
    <dbReference type="NCBI Taxonomy" id="5580"/>
    <lineage>
        <taxon>Eukaryota</taxon>
        <taxon>Fungi</taxon>
        <taxon>Dikarya</taxon>
        <taxon>Ascomycota</taxon>
        <taxon>Pezizomycotina</taxon>
        <taxon>Dothideomycetes</taxon>
        <taxon>Dothideomycetidae</taxon>
        <taxon>Dothideales</taxon>
        <taxon>Saccotheciaceae</taxon>
        <taxon>Aureobasidium</taxon>
    </lineage>
</organism>
<feature type="region of interest" description="Disordered" evidence="1">
    <location>
        <begin position="433"/>
        <end position="603"/>
    </location>
</feature>
<dbReference type="EMBL" id="QZBD01000287">
    <property type="protein sequence ID" value="THY21534.1"/>
    <property type="molecule type" value="Genomic_DNA"/>
</dbReference>
<name>A0A4S9L006_AURPU</name>
<dbReference type="GO" id="GO:1990269">
    <property type="term" value="F:RNA polymerase II C-terminal domain phosphoserine binding"/>
    <property type="evidence" value="ECO:0007669"/>
    <property type="project" value="TreeGrafter"/>
</dbReference>
<protein>
    <recommendedName>
        <fullName evidence="4">Leo1-domain-containing protein</fullName>
    </recommendedName>
</protein>
<gene>
    <name evidence="2" type="ORF">D6D01_06605</name>
</gene>
<dbReference type="PANTHER" id="PTHR23146:SF0">
    <property type="entry name" value="RNA POLYMERASE-ASSOCIATED PROTEIN LEO1"/>
    <property type="match status" value="1"/>
</dbReference>
<sequence length="603" mass="66902">MPYVSLESYRRQLEEGESGRSGEETSRLGEEVRLYDHSPSLLAPACFTCSSCDAWTTLSCGFAQTSNTITRSLRVATWLPRAATTVSPSKPSSAAQQHIKMSDQVPTDPTDQAPPDVPGAVTSAILPVDEPAPDNLSEDEDDIIPRKRPLGDLVNTKIDDEEVSNMGDDDDLFGDGGDDEDQEEAAPEPLRTLEDEELDSGDDEGRHDRMPSEQYDQETQNVVIQESSMSRQHLPEPSDGEMYLTRIPKFLSIEPRRYHHTTYQPPTTDHHSREAAAGFSAFSTAISTVHWRRSPSDDQKIQSNARILRWSDGSLTLQLASNPTQQYEIEGNPLAPRQRHPTKPTPTSLRPGRKDHANDSYTYLTVPDPSNGLLRVTHKITAGLSILPSAATTDDALEKLQNSLAAISQGKNKSSAGGIEFLNIDEDPELAKKKAEVAEREKDRARKRREAAETRERERNGRALGRAGLGSRGHGGGLTAGMLEDDELGGGGRQRARAKPKRRQRRNSEYSEDEDFGRKKSNFGNDEYDEEDDFIAGSDEEEAVDDDEDEDDGIVEDRRPKERAPKRASPDDDDEDAEGEDDDIPQAGRAKRRRVIDEDDDDE</sequence>
<feature type="compositionally biased region" description="Basic and acidic residues" evidence="1">
    <location>
        <begin position="8"/>
        <end position="27"/>
    </location>
</feature>
<feature type="compositionally biased region" description="Basic and acidic residues" evidence="1">
    <location>
        <begin position="433"/>
        <end position="461"/>
    </location>
</feature>
<feature type="region of interest" description="Disordered" evidence="1">
    <location>
        <begin position="330"/>
        <end position="356"/>
    </location>
</feature>
<feature type="compositionally biased region" description="Acidic residues" evidence="1">
    <location>
        <begin position="526"/>
        <end position="554"/>
    </location>
</feature>
<dbReference type="GO" id="GO:0032968">
    <property type="term" value="P:positive regulation of transcription elongation by RNA polymerase II"/>
    <property type="evidence" value="ECO:0007669"/>
    <property type="project" value="TreeGrafter"/>
</dbReference>
<dbReference type="GO" id="GO:0006368">
    <property type="term" value="P:transcription elongation by RNA polymerase II"/>
    <property type="evidence" value="ECO:0007669"/>
    <property type="project" value="InterPro"/>
</dbReference>
<proteinExistence type="predicted"/>
<feature type="compositionally biased region" description="Acidic residues" evidence="1">
    <location>
        <begin position="159"/>
        <end position="186"/>
    </location>
</feature>
<dbReference type="AlphaFoldDB" id="A0A4S9L006"/>
<evidence type="ECO:0000313" key="3">
    <source>
        <dbReference type="Proteomes" id="UP000306584"/>
    </source>
</evidence>
<dbReference type="PANTHER" id="PTHR23146">
    <property type="entry name" value="LEO1 PROTEIN"/>
    <property type="match status" value="1"/>
</dbReference>
<feature type="compositionally biased region" description="Polar residues" evidence="1">
    <location>
        <begin position="84"/>
        <end position="96"/>
    </location>
</feature>
<reference evidence="2 3" key="1">
    <citation type="submission" date="2018-10" db="EMBL/GenBank/DDBJ databases">
        <title>Fifty Aureobasidium pullulans genomes reveal a recombining polyextremotolerant generalist.</title>
        <authorList>
            <person name="Gostincar C."/>
            <person name="Turk M."/>
            <person name="Zajc J."/>
            <person name="Gunde-Cimerman N."/>
        </authorList>
    </citation>
    <scope>NUCLEOTIDE SEQUENCE [LARGE SCALE GENOMIC DNA]</scope>
    <source>
        <strain evidence="2 3">EXF-6604</strain>
    </source>
</reference>
<feature type="compositionally biased region" description="Basic and acidic residues" evidence="1">
    <location>
        <begin position="555"/>
        <end position="570"/>
    </location>
</feature>
<evidence type="ECO:0000313" key="2">
    <source>
        <dbReference type="EMBL" id="THY21534.1"/>
    </source>
</evidence>
<feature type="region of interest" description="Disordered" evidence="1">
    <location>
        <begin position="1"/>
        <end position="27"/>
    </location>
</feature>
<dbReference type="InterPro" id="IPR007149">
    <property type="entry name" value="Leo1"/>
</dbReference>
<dbReference type="GO" id="GO:0016593">
    <property type="term" value="C:Cdc73/Paf1 complex"/>
    <property type="evidence" value="ECO:0007669"/>
    <property type="project" value="InterPro"/>
</dbReference>
<accession>A0A4S9L006</accession>
<evidence type="ECO:0000256" key="1">
    <source>
        <dbReference type="SAM" id="MobiDB-lite"/>
    </source>
</evidence>
<feature type="region of interest" description="Disordered" evidence="1">
    <location>
        <begin position="83"/>
        <end position="219"/>
    </location>
</feature>
<feature type="compositionally biased region" description="Acidic residues" evidence="1">
    <location>
        <begin position="571"/>
        <end position="584"/>
    </location>
</feature>
<dbReference type="Pfam" id="PF04004">
    <property type="entry name" value="Leo1"/>
    <property type="match status" value="1"/>
</dbReference>
<evidence type="ECO:0008006" key="4">
    <source>
        <dbReference type="Google" id="ProtNLM"/>
    </source>
</evidence>